<feature type="region of interest" description="Disordered" evidence="1">
    <location>
        <begin position="1"/>
        <end position="26"/>
    </location>
</feature>
<keyword evidence="3" id="KW-1185">Reference proteome</keyword>
<organism evidence="2 3">
    <name type="scientific">Citrus x changshan-huyou</name>
    <dbReference type="NCBI Taxonomy" id="2935761"/>
    <lineage>
        <taxon>Eukaryota</taxon>
        <taxon>Viridiplantae</taxon>
        <taxon>Streptophyta</taxon>
        <taxon>Embryophyta</taxon>
        <taxon>Tracheophyta</taxon>
        <taxon>Spermatophyta</taxon>
        <taxon>Magnoliopsida</taxon>
        <taxon>eudicotyledons</taxon>
        <taxon>Gunneridae</taxon>
        <taxon>Pentapetalae</taxon>
        <taxon>rosids</taxon>
        <taxon>malvids</taxon>
        <taxon>Sapindales</taxon>
        <taxon>Rutaceae</taxon>
        <taxon>Aurantioideae</taxon>
        <taxon>Citrus</taxon>
    </lineage>
</organism>
<reference evidence="2 3" key="1">
    <citation type="submission" date="2024-05" db="EMBL/GenBank/DDBJ databases">
        <title>Haplotype-resolved chromosome-level genome assembly of Huyou (Citrus changshanensis).</title>
        <authorList>
            <person name="Miao C."/>
            <person name="Chen W."/>
            <person name="Wu Y."/>
            <person name="Wang L."/>
            <person name="Zhao S."/>
            <person name="Grierson D."/>
            <person name="Xu C."/>
            <person name="Chen K."/>
        </authorList>
    </citation>
    <scope>NUCLEOTIDE SEQUENCE [LARGE SCALE GENOMIC DNA]</scope>
    <source>
        <strain evidence="2">01-14</strain>
        <tissue evidence="2">Leaf</tissue>
    </source>
</reference>
<sequence length="164" mass="18805">MHLRKRSRAPRPTETKEASGAIPADEPEFEAFEKTMSYGIGQEARRLDERYSTTVSPPLNQPLRFGEVNMNAAWSKGRFDCQDLTCDSMLLIPIIRTNVLYWFGSSERDHILFYAILFVIDLRTHRFHRRKRVASLPSSDVLLTGELPALPSRLSLRIKLADLT</sequence>
<name>A0AAP0LLY5_9ROSI</name>
<accession>A0AAP0LLY5</accession>
<comment type="caution">
    <text evidence="2">The sequence shown here is derived from an EMBL/GenBank/DDBJ whole genome shotgun (WGS) entry which is preliminary data.</text>
</comment>
<dbReference type="AlphaFoldDB" id="A0AAP0LLY5"/>
<dbReference type="EMBL" id="JBCGBO010000024">
    <property type="protein sequence ID" value="KAK9180744.1"/>
    <property type="molecule type" value="Genomic_DNA"/>
</dbReference>
<evidence type="ECO:0000313" key="3">
    <source>
        <dbReference type="Proteomes" id="UP001428341"/>
    </source>
</evidence>
<proteinExistence type="predicted"/>
<dbReference type="Proteomes" id="UP001428341">
    <property type="component" value="Unassembled WGS sequence"/>
</dbReference>
<evidence type="ECO:0000256" key="1">
    <source>
        <dbReference type="SAM" id="MobiDB-lite"/>
    </source>
</evidence>
<protein>
    <submittedName>
        <fullName evidence="2">Uncharacterized protein</fullName>
    </submittedName>
</protein>
<evidence type="ECO:0000313" key="2">
    <source>
        <dbReference type="EMBL" id="KAK9180744.1"/>
    </source>
</evidence>
<gene>
    <name evidence="2" type="ORF">WN944_023879</name>
</gene>